<dbReference type="KEGG" id="pcot:PCOAH_00013100"/>
<name>A0A1B1DWC6_9APIC</name>
<dbReference type="InterPro" id="IPR024288">
    <property type="entry name" value="SICA_C"/>
</dbReference>
<feature type="region of interest" description="Disordered" evidence="1">
    <location>
        <begin position="373"/>
        <end position="433"/>
    </location>
</feature>
<reference evidence="6" key="1">
    <citation type="submission" date="2016-06" db="EMBL/GenBank/DDBJ databases">
        <title>First high quality genome sequence of Plasmodium coatneyi using continuous long reads from single molecule, real-time sequencing.</title>
        <authorList>
            <person name="Chien J.-T."/>
            <person name="Pakala S.B."/>
            <person name="Geraldo J.A."/>
            <person name="Lapp S.A."/>
            <person name="Barnwell J.W."/>
            <person name="Kissinger J.C."/>
            <person name="Galinski M.R."/>
            <person name="Humphrey J.C."/>
        </authorList>
    </citation>
    <scope>NUCLEOTIDE SEQUENCE [LARGE SCALE GENOMIC DNA]</scope>
    <source>
        <strain evidence="6">Hackeri</strain>
    </source>
</reference>
<feature type="domain" description="Schizont-infected cell agglutination C-terminal" evidence="3">
    <location>
        <begin position="252"/>
        <end position="399"/>
    </location>
</feature>
<organism evidence="5 6">
    <name type="scientific">Plasmodium coatneyi</name>
    <dbReference type="NCBI Taxonomy" id="208452"/>
    <lineage>
        <taxon>Eukaryota</taxon>
        <taxon>Sar</taxon>
        <taxon>Alveolata</taxon>
        <taxon>Apicomplexa</taxon>
        <taxon>Aconoidasida</taxon>
        <taxon>Haemosporida</taxon>
        <taxon>Plasmodiidae</taxon>
        <taxon>Plasmodium</taxon>
    </lineage>
</organism>
<feature type="region of interest" description="Disordered" evidence="1">
    <location>
        <begin position="164"/>
        <end position="210"/>
    </location>
</feature>
<sequence length="433" mass="49251">MLKELGEYLNKEPTNIKELCAKVKLEDGQNEGQVKGICKALVKIVYWMEGKGKWARNRKDEGCEKNFIECLRCKIGKEAMVGILKNKCRTEGIMEILSGTINGKTNIEKMEDVQNICECTQFKDKKFKGETIEERMKKWIKERERGDAGFSRIINWDLKCPKKGKTKEAKSQEQPTHQTTAEGTAHDSREGASSSVSGHISTSSSSSGAAGATVLPAPIPVFHRTYNPNFTPYLPTVPVVIGLSAMAYLLWKYFGMLRKTRKRYRRAHQLRGPLPLEQQIVDHVHEQGDGQREYYLVKERKPRSVPTRTKRSKKQGVDRRVCHRTIIDIHLEVLDECQKGGLHSTKEDFFKILVREFMGSELIKKVFVPKEQVPSSGCGFREKDSVPKQDVPSSDSRLMEEDFLPNEGVPKDEVPKEQVPCSDSGFREERICS</sequence>
<feature type="domain" description="Schizont-infected cell agglutination extracellular alpha" evidence="4">
    <location>
        <begin position="1"/>
        <end position="139"/>
    </location>
</feature>
<keyword evidence="2" id="KW-0472">Membrane</keyword>
<dbReference type="VEuPathDB" id="PlasmoDB:PCOAH_00013100"/>
<protein>
    <submittedName>
        <fullName evidence="5">SICA antigen</fullName>
    </submittedName>
</protein>
<dbReference type="EMBL" id="CP016244">
    <property type="protein sequence ID" value="ANQ07054.1"/>
    <property type="molecule type" value="Genomic_DNA"/>
</dbReference>
<dbReference type="Pfam" id="PF12887">
    <property type="entry name" value="SICA_alpha"/>
    <property type="match status" value="1"/>
</dbReference>
<dbReference type="OrthoDB" id="376328at2759"/>
<evidence type="ECO:0000259" key="4">
    <source>
        <dbReference type="Pfam" id="PF12887"/>
    </source>
</evidence>
<feature type="compositionally biased region" description="Polar residues" evidence="1">
    <location>
        <begin position="172"/>
        <end position="182"/>
    </location>
</feature>
<dbReference type="RefSeq" id="XP_019913749.1">
    <property type="nucleotide sequence ID" value="XM_020058119.1"/>
</dbReference>
<keyword evidence="2" id="KW-0812">Transmembrane</keyword>
<dbReference type="Proteomes" id="UP000092716">
    <property type="component" value="Chromosome 6"/>
</dbReference>
<gene>
    <name evidence="5" type="ORF">PCOAH_00013100</name>
</gene>
<feature type="compositionally biased region" description="Low complexity" evidence="1">
    <location>
        <begin position="191"/>
        <end position="210"/>
    </location>
</feature>
<evidence type="ECO:0000259" key="3">
    <source>
        <dbReference type="Pfam" id="PF12879"/>
    </source>
</evidence>
<proteinExistence type="predicted"/>
<dbReference type="Pfam" id="PF12879">
    <property type="entry name" value="SICA_C"/>
    <property type="match status" value="1"/>
</dbReference>
<evidence type="ECO:0000256" key="1">
    <source>
        <dbReference type="SAM" id="MobiDB-lite"/>
    </source>
</evidence>
<keyword evidence="2" id="KW-1133">Transmembrane helix</keyword>
<feature type="transmembrane region" description="Helical" evidence="2">
    <location>
        <begin position="233"/>
        <end position="254"/>
    </location>
</feature>
<evidence type="ECO:0000313" key="6">
    <source>
        <dbReference type="Proteomes" id="UP000092716"/>
    </source>
</evidence>
<dbReference type="AlphaFoldDB" id="A0A1B1DWC6"/>
<accession>A0A1B1DWC6</accession>
<dbReference type="GeneID" id="30908036"/>
<evidence type="ECO:0000256" key="2">
    <source>
        <dbReference type="SAM" id="Phobius"/>
    </source>
</evidence>
<dbReference type="InterPro" id="IPR024290">
    <property type="entry name" value="SICA_extracell_a"/>
</dbReference>
<keyword evidence="6" id="KW-1185">Reference proteome</keyword>
<evidence type="ECO:0000313" key="5">
    <source>
        <dbReference type="EMBL" id="ANQ07054.1"/>
    </source>
</evidence>